<keyword evidence="2" id="KW-1185">Reference proteome</keyword>
<evidence type="ECO:0000313" key="2">
    <source>
        <dbReference type="Proteomes" id="UP000248631"/>
    </source>
</evidence>
<dbReference type="RefSeq" id="WP_112067845.1">
    <property type="nucleotide sequence ID" value="NZ_JALJXK010000001.1"/>
</dbReference>
<sequence>MQEHIIMSYVGVGPLKFGMTRDEVHQILGAPLSVKKSRFFEESREYWSAKRLQLTFSDTGDGLLEIGLSPNLSNVQLNGLKLFEVPGAYAFKVLHDWDDAPIIIAGATIFLKLGLAAGGFLDDDDSDKSVTVFAKGRWDDWPSEEN</sequence>
<organism evidence="1 2">
    <name type="scientific">Herbaspirillum rubrisubalbicans</name>
    <dbReference type="NCBI Taxonomy" id="80842"/>
    <lineage>
        <taxon>Bacteria</taxon>
        <taxon>Pseudomonadati</taxon>
        <taxon>Pseudomonadota</taxon>
        <taxon>Betaproteobacteria</taxon>
        <taxon>Burkholderiales</taxon>
        <taxon>Oxalobacteraceae</taxon>
        <taxon>Herbaspirillum</taxon>
    </lineage>
</organism>
<gene>
    <name evidence="1" type="ORF">RB24_04545</name>
</gene>
<dbReference type="EMBL" id="JUGD01000004">
    <property type="protein sequence ID" value="RAM66251.1"/>
    <property type="molecule type" value="Genomic_DNA"/>
</dbReference>
<evidence type="ECO:0000313" key="1">
    <source>
        <dbReference type="EMBL" id="RAM66251.1"/>
    </source>
</evidence>
<reference evidence="1 2" key="1">
    <citation type="submission" date="2014-12" db="EMBL/GenBank/DDBJ databases">
        <title>Complete genome sequence of Herbaspirillum rubrisubalbicans Os38.</title>
        <authorList>
            <person name="Chen M."/>
            <person name="An Q."/>
        </authorList>
    </citation>
    <scope>NUCLEOTIDE SEQUENCE [LARGE SCALE GENOMIC DNA]</scope>
    <source>
        <strain evidence="1 2">Os38</strain>
    </source>
</reference>
<protein>
    <submittedName>
        <fullName evidence="1">Uncharacterized protein</fullName>
    </submittedName>
</protein>
<comment type="caution">
    <text evidence="1">The sequence shown here is derived from an EMBL/GenBank/DDBJ whole genome shotgun (WGS) entry which is preliminary data.</text>
</comment>
<name>A0ABX9C7H4_9BURK</name>
<accession>A0ABX9C7H4</accession>
<dbReference type="Proteomes" id="UP000248631">
    <property type="component" value="Unassembled WGS sequence"/>
</dbReference>
<proteinExistence type="predicted"/>